<evidence type="ECO:0000313" key="1">
    <source>
        <dbReference type="EMBL" id="ADM38612.1"/>
    </source>
</evidence>
<name>E0TTT9_BACSH</name>
<dbReference type="HOGENOM" id="CLU_3380576_0_0_9"/>
<reference evidence="1 2" key="2">
    <citation type="journal article" date="2011" name="Microbiology">
        <title>The genome sequence of Bacillus subtilis subsp. spizizenii W23: insights into speciation within the B. subtilis complex and into the history of B. subtilis genetics.</title>
        <authorList>
            <person name="Zeigler D.R."/>
        </authorList>
    </citation>
    <scope>NUCLEOTIDE SEQUENCE [LARGE SCALE GENOMIC DNA]</scope>
    <source>
        <strain evidence="2">ATCC 23059 / NRRL B-14472 / W23</strain>
    </source>
</reference>
<organism evidence="1 2">
    <name type="scientific">Bacillus spizizenii (strain ATCC 23059 / NRRL B-14472 / W23)</name>
    <name type="common">Bacillus subtilis subsp. spizizenii</name>
    <dbReference type="NCBI Taxonomy" id="655816"/>
    <lineage>
        <taxon>Bacteria</taxon>
        <taxon>Bacillati</taxon>
        <taxon>Bacillota</taxon>
        <taxon>Bacilli</taxon>
        <taxon>Bacillales</taxon>
        <taxon>Bacillaceae</taxon>
        <taxon>Bacillus</taxon>
    </lineage>
</organism>
<dbReference type="Proteomes" id="UP000002233">
    <property type="component" value="Chromosome"/>
</dbReference>
<reference key="1">
    <citation type="submission" date="2010-08" db="EMBL/GenBank/DDBJ databases">
        <authorList>
            <person name="Zeigler D.R."/>
        </authorList>
    </citation>
    <scope>NUCLEOTIDE SEQUENCE</scope>
    <source>
        <strain>W23</strain>
    </source>
</reference>
<dbReference type="AlphaFoldDB" id="E0TTT9"/>
<protein>
    <submittedName>
        <fullName evidence="1">Uncharacterized protein</fullName>
    </submittedName>
</protein>
<proteinExistence type="predicted"/>
<accession>E0TTT9</accession>
<dbReference type="KEGG" id="bss:BSUW23_12870"/>
<gene>
    <name evidence="1" type="ordered locus">BSUW23_12870</name>
</gene>
<sequence>MNTIVKVIDKKIKAKRGHITIKWKSCLEVSYQF</sequence>
<dbReference type="EMBL" id="CP002183">
    <property type="protein sequence ID" value="ADM38612.1"/>
    <property type="molecule type" value="Genomic_DNA"/>
</dbReference>
<evidence type="ECO:0000313" key="2">
    <source>
        <dbReference type="Proteomes" id="UP000002233"/>
    </source>
</evidence>